<dbReference type="AlphaFoldDB" id="A0A849AVL7"/>
<feature type="transmembrane region" description="Helical" evidence="2">
    <location>
        <begin position="233"/>
        <end position="250"/>
    </location>
</feature>
<keyword evidence="2" id="KW-0472">Membrane</keyword>
<protein>
    <submittedName>
        <fullName evidence="3">Sodium:glutamate symporter</fullName>
    </submittedName>
</protein>
<dbReference type="GO" id="GO:0015501">
    <property type="term" value="F:glutamate:sodium symporter activity"/>
    <property type="evidence" value="ECO:0007669"/>
    <property type="project" value="InterPro"/>
</dbReference>
<feature type="transmembrane region" description="Helical" evidence="2">
    <location>
        <begin position="389"/>
        <end position="413"/>
    </location>
</feature>
<feature type="transmembrane region" description="Helical" evidence="2">
    <location>
        <begin position="356"/>
        <end position="377"/>
    </location>
</feature>
<keyword evidence="2" id="KW-0812">Transmembrane</keyword>
<organism evidence="3 4">
    <name type="scientific">Brevibacterium luteolum</name>
    <dbReference type="NCBI Taxonomy" id="199591"/>
    <lineage>
        <taxon>Bacteria</taxon>
        <taxon>Bacillati</taxon>
        <taxon>Actinomycetota</taxon>
        <taxon>Actinomycetes</taxon>
        <taxon>Micrococcales</taxon>
        <taxon>Brevibacteriaceae</taxon>
        <taxon>Brevibacterium</taxon>
    </lineage>
</organism>
<dbReference type="EMBL" id="JABEMC010000009">
    <property type="protein sequence ID" value="NNG80065.1"/>
    <property type="molecule type" value="Genomic_DNA"/>
</dbReference>
<feature type="compositionally biased region" description="Acidic residues" evidence="1">
    <location>
        <begin position="444"/>
        <end position="456"/>
    </location>
</feature>
<dbReference type="GO" id="GO:0015813">
    <property type="term" value="P:L-glutamate transmembrane transport"/>
    <property type="evidence" value="ECO:0007669"/>
    <property type="project" value="InterPro"/>
</dbReference>
<feature type="transmembrane region" description="Helical" evidence="2">
    <location>
        <begin position="419"/>
        <end position="439"/>
    </location>
</feature>
<feature type="transmembrane region" description="Helical" evidence="2">
    <location>
        <begin position="106"/>
        <end position="125"/>
    </location>
</feature>
<feature type="transmembrane region" description="Helical" evidence="2">
    <location>
        <begin position="325"/>
        <end position="344"/>
    </location>
</feature>
<comment type="caution">
    <text evidence="3">The sequence shown here is derived from an EMBL/GenBank/DDBJ whole genome shotgun (WGS) entry which is preliminary data.</text>
</comment>
<evidence type="ECO:0000256" key="1">
    <source>
        <dbReference type="SAM" id="MobiDB-lite"/>
    </source>
</evidence>
<name>A0A849AVL7_9MICO</name>
<feature type="transmembrane region" description="Helical" evidence="2">
    <location>
        <begin position="131"/>
        <end position="149"/>
    </location>
</feature>
<gene>
    <name evidence="3" type="ORF">HLA91_11900</name>
</gene>
<dbReference type="InterPro" id="IPR004445">
    <property type="entry name" value="GltS"/>
</dbReference>
<feature type="transmembrane region" description="Helical" evidence="2">
    <location>
        <begin position="161"/>
        <end position="184"/>
    </location>
</feature>
<evidence type="ECO:0000313" key="4">
    <source>
        <dbReference type="Proteomes" id="UP000549517"/>
    </source>
</evidence>
<feature type="region of interest" description="Disordered" evidence="1">
    <location>
        <begin position="444"/>
        <end position="472"/>
    </location>
</feature>
<feature type="transmembrane region" description="Helical" evidence="2">
    <location>
        <begin position="300"/>
        <end position="318"/>
    </location>
</feature>
<dbReference type="PANTHER" id="PTHR36178:SF1">
    <property type="entry name" value="SODIUM_GLUTAMATE SYMPORTER"/>
    <property type="match status" value="1"/>
</dbReference>
<accession>A0A849AVL7</accession>
<keyword evidence="2" id="KW-1133">Transmembrane helix</keyword>
<sequence>MEYTPYTLLVDIGLISALLLIGKLIRAYTRTRPVQSLLIPSSITAGILGLIFGPAVLGWLPFSDQLGTYSTILIAVVFGAMPYSMEFSGRVLKGARAMWSFSTGMYVMQWGAAVLFGLIVLSFLFDTPDWFGLMLPVGWVGGFGTAAAIGGSLEDSGQEAAMTLGFTSATIGTLVAIIGGIIMAKWGAETGRTAQIGDTSELPEELRTGLISIIGQRPAIGHATSSPSSLEPLALHVAVVGMTTIGAYGLQQGVAALFPEVSIPLFALAFVVGMAGRGILEITNGKKYVDQDTVSAVSGSATDFLVAFGVASIVPAIVADYAIPLIILMVFGFVYCFIIFRFVSPAMFGEQWIERGIFGWGWSTASVATAIALLKIVDPKMKSKTLEEFGVAYVGYSPFEIGMTIAAPLLIIAGFTWPYAIVVTLGGIAVFVLAFILGWTKNGDEDDEGEEAEAEESAGGSHASGLPNKPTG</sequence>
<feature type="transmembrane region" description="Helical" evidence="2">
    <location>
        <begin position="262"/>
        <end position="280"/>
    </location>
</feature>
<dbReference type="Proteomes" id="UP000549517">
    <property type="component" value="Unassembled WGS sequence"/>
</dbReference>
<evidence type="ECO:0000313" key="3">
    <source>
        <dbReference type="EMBL" id="NNG80065.1"/>
    </source>
</evidence>
<dbReference type="GO" id="GO:0016020">
    <property type="term" value="C:membrane"/>
    <property type="evidence" value="ECO:0007669"/>
    <property type="project" value="InterPro"/>
</dbReference>
<feature type="transmembrane region" description="Helical" evidence="2">
    <location>
        <begin position="37"/>
        <end position="60"/>
    </location>
</feature>
<feature type="transmembrane region" description="Helical" evidence="2">
    <location>
        <begin position="6"/>
        <end position="25"/>
    </location>
</feature>
<proteinExistence type="predicted"/>
<reference evidence="3 4" key="1">
    <citation type="submission" date="2020-05" db="EMBL/GenBank/DDBJ databases">
        <title>MicrobeNet Type strains.</title>
        <authorList>
            <person name="Nicholson A.C."/>
        </authorList>
    </citation>
    <scope>NUCLEOTIDE SEQUENCE [LARGE SCALE GENOMIC DNA]</scope>
    <source>
        <strain evidence="3 4">CCUG 46604</strain>
    </source>
</reference>
<dbReference type="PANTHER" id="PTHR36178">
    <property type="entry name" value="SLR0625 PROTEIN"/>
    <property type="match status" value="1"/>
</dbReference>
<feature type="transmembrane region" description="Helical" evidence="2">
    <location>
        <begin position="66"/>
        <end position="85"/>
    </location>
</feature>
<dbReference type="RefSeq" id="WP_170274848.1">
    <property type="nucleotide sequence ID" value="NZ_BAAAKH010000013.1"/>
</dbReference>
<evidence type="ECO:0000256" key="2">
    <source>
        <dbReference type="SAM" id="Phobius"/>
    </source>
</evidence>